<keyword evidence="1" id="KW-0472">Membrane</keyword>
<sequence>MRRQLTLDRKMDYAKFSLIGNLIVSIGIMMVTAGGSWDITNHILNKPETFFAPPHAVLYSGVGTALLGFFVSYLGWKKSGKHYPFAMGMKICGMGISLLLAAGPADFVWHSNFGLDGLLSPPHLALISGMMLSAVGAFVNSARYTKQQVNSSRILIIISLIPVWFSATGLFYSFSLPFSETDYFDFNPHPVFAAAFASAAYPFLISSILITASTLCGRKFGVVSIIGISYLGIMSLTAIVPNESLLATIPFYWLNLIPIVCGDLVLSKAKSASGIFAAGAIFGSAFFFMYYPLITYTYNEVFLEKVIWPSLTSFVYFEMVPTIAPILVASGSVAGMFGAKFAKKLTNAL</sequence>
<feature type="transmembrane region" description="Helical" evidence="1">
    <location>
        <begin position="123"/>
        <end position="142"/>
    </location>
</feature>
<dbReference type="Proteomes" id="UP000018159">
    <property type="component" value="Unassembled WGS sequence"/>
</dbReference>
<dbReference type="OrthoDB" id="11953at2157"/>
<evidence type="ECO:0000256" key="1">
    <source>
        <dbReference type="SAM" id="Phobius"/>
    </source>
</evidence>
<evidence type="ECO:0000313" key="3">
    <source>
        <dbReference type="Proteomes" id="UP000018159"/>
    </source>
</evidence>
<comment type="caution">
    <text evidence="2">The sequence shown here is derived from an EMBL/GenBank/DDBJ whole genome shotgun (WGS) entry which is preliminary data.</text>
</comment>
<feature type="transmembrane region" description="Helical" evidence="1">
    <location>
        <begin position="314"/>
        <end position="339"/>
    </location>
</feature>
<gene>
    <name evidence="2" type="ORF">NITUZ_140044</name>
</gene>
<dbReference type="RefSeq" id="WP_048194289.1">
    <property type="nucleotide sequence ID" value="NZ_CBTY010000006.1"/>
</dbReference>
<keyword evidence="3" id="KW-1185">Reference proteome</keyword>
<feature type="transmembrane region" description="Helical" evidence="1">
    <location>
        <begin position="245"/>
        <end position="266"/>
    </location>
</feature>
<feature type="transmembrane region" description="Helical" evidence="1">
    <location>
        <begin position="273"/>
        <end position="294"/>
    </location>
</feature>
<reference evidence="2 3" key="1">
    <citation type="journal article" date="2013" name="PLoS ONE">
        <title>Enrichment and Genome Sequence of the Group I.1a Ammonia-Oxidizing Archaeon ?Ca. Nitrosotenuis uzonensis? Representing a Clade Globally.</title>
        <authorList>
            <person name="Lebedeva E.V."/>
            <person name="Hatzenpichler R."/>
            <person name="Pelletier E."/>
            <person name="Schuster N."/>
            <person name="Hauzmayer S."/>
            <person name="Bulaev A."/>
            <person name="Grigor'eva N.V."/>
            <person name="Galushko A."/>
            <person name="Schmid M."/>
            <person name="Palatinszky M."/>
            <person name="Le Paslier D."/>
            <person name="Daims H."/>
            <person name="Wagner M."/>
        </authorList>
    </citation>
    <scope>NUCLEOTIDE SEQUENCE [LARGE SCALE GENOMIC DNA]</scope>
    <source>
        <strain evidence="2 3">N4</strain>
    </source>
</reference>
<name>V6AQW1_9ARCH</name>
<protein>
    <submittedName>
        <fullName evidence="2">Uncharacterized protein</fullName>
    </submittedName>
</protein>
<dbReference type="EMBL" id="CBTY010000006">
    <property type="protein sequence ID" value="CDI04969.1"/>
    <property type="molecule type" value="Genomic_DNA"/>
</dbReference>
<feature type="transmembrane region" description="Helical" evidence="1">
    <location>
        <begin position="12"/>
        <end position="37"/>
    </location>
</feature>
<feature type="transmembrane region" description="Helical" evidence="1">
    <location>
        <begin position="83"/>
        <end position="103"/>
    </location>
</feature>
<dbReference type="STRING" id="1407055.NITUZ_140044"/>
<dbReference type="AlphaFoldDB" id="V6AQW1"/>
<feature type="transmembrane region" description="Helical" evidence="1">
    <location>
        <begin position="57"/>
        <end position="76"/>
    </location>
</feature>
<proteinExistence type="predicted"/>
<keyword evidence="1" id="KW-1133">Transmembrane helix</keyword>
<organism evidence="2 3">
    <name type="scientific">Candidatus Nitrosotenuis uzonensis</name>
    <dbReference type="NCBI Taxonomy" id="1407055"/>
    <lineage>
        <taxon>Archaea</taxon>
        <taxon>Nitrososphaerota</taxon>
        <taxon>Candidatus Nitrosotenuis</taxon>
    </lineage>
</organism>
<feature type="transmembrane region" description="Helical" evidence="1">
    <location>
        <begin position="192"/>
        <end position="213"/>
    </location>
</feature>
<accession>V6AQW1</accession>
<feature type="transmembrane region" description="Helical" evidence="1">
    <location>
        <begin position="154"/>
        <end position="172"/>
    </location>
</feature>
<keyword evidence="1" id="KW-0812">Transmembrane</keyword>
<evidence type="ECO:0000313" key="2">
    <source>
        <dbReference type="EMBL" id="CDI04969.1"/>
    </source>
</evidence>
<feature type="transmembrane region" description="Helical" evidence="1">
    <location>
        <begin position="220"/>
        <end position="239"/>
    </location>
</feature>